<gene>
    <name evidence="1" type="ORF">DWE98_14790</name>
</gene>
<comment type="caution">
    <text evidence="1">The sequence shown here is derived from an EMBL/GenBank/DDBJ whole genome shotgun (WGS) entry which is preliminary data.</text>
</comment>
<reference evidence="2" key="1">
    <citation type="submission" date="2018-07" db="EMBL/GenBank/DDBJ databases">
        <authorList>
            <person name="Safronova V.I."/>
            <person name="Chirak E.R."/>
            <person name="Sazanova A.L."/>
        </authorList>
    </citation>
    <scope>NUCLEOTIDE SEQUENCE [LARGE SCALE GENOMIC DNA]</scope>
    <source>
        <strain evidence="2">RCAM04685</strain>
    </source>
</reference>
<evidence type="ECO:0000313" key="2">
    <source>
        <dbReference type="Proteomes" id="UP000255207"/>
    </source>
</evidence>
<accession>A0A370L568</accession>
<dbReference type="Proteomes" id="UP000255207">
    <property type="component" value="Unassembled WGS sequence"/>
</dbReference>
<dbReference type="EMBL" id="QQTP01000007">
    <property type="protein sequence ID" value="RDJ24171.1"/>
    <property type="molecule type" value="Genomic_DNA"/>
</dbReference>
<organism evidence="1 2">
    <name type="scientific">Bosea caraganae</name>
    <dbReference type="NCBI Taxonomy" id="2763117"/>
    <lineage>
        <taxon>Bacteria</taxon>
        <taxon>Pseudomonadati</taxon>
        <taxon>Pseudomonadota</taxon>
        <taxon>Alphaproteobacteria</taxon>
        <taxon>Hyphomicrobiales</taxon>
        <taxon>Boseaceae</taxon>
        <taxon>Bosea</taxon>
    </lineage>
</organism>
<keyword evidence="2" id="KW-1185">Reference proteome</keyword>
<evidence type="ECO:0000313" key="1">
    <source>
        <dbReference type="EMBL" id="RDJ24171.1"/>
    </source>
</evidence>
<protein>
    <submittedName>
        <fullName evidence="1">Uncharacterized protein</fullName>
    </submittedName>
</protein>
<name>A0A370L568_9HYPH</name>
<dbReference type="AlphaFoldDB" id="A0A370L568"/>
<sequence>MATASPELPFSQGTAFISMIRHEKSMQLSPWNLVRRRFSNMAAALVIASLLLGSAGAMSVLTVDAFGPAAPHGPYLRDAESLRGLR</sequence>
<proteinExistence type="predicted"/>